<keyword evidence="1" id="KW-0805">Transcription regulation</keyword>
<dbReference type="Gene3D" id="1.10.10.10">
    <property type="entry name" value="Winged helix-like DNA-binding domain superfamily/Winged helix DNA-binding domain"/>
    <property type="match status" value="1"/>
</dbReference>
<organism evidence="6 7">
    <name type="scientific">Lacticaseibacillus suilingensis</name>
    <dbReference type="NCBI Taxonomy" id="2799577"/>
    <lineage>
        <taxon>Bacteria</taxon>
        <taxon>Bacillati</taxon>
        <taxon>Bacillota</taxon>
        <taxon>Bacilli</taxon>
        <taxon>Lactobacillales</taxon>
        <taxon>Lactobacillaceae</taxon>
        <taxon>Lacticaseibacillus</taxon>
    </lineage>
</organism>
<comment type="caution">
    <text evidence="6">The sequence shown here is derived from an EMBL/GenBank/DDBJ whole genome shotgun (WGS) entry which is preliminary data.</text>
</comment>
<dbReference type="InterPro" id="IPR009057">
    <property type="entry name" value="Homeodomain-like_sf"/>
</dbReference>
<dbReference type="Pfam" id="PF01380">
    <property type="entry name" value="SIS"/>
    <property type="match status" value="1"/>
</dbReference>
<dbReference type="SUPFAM" id="SSF53697">
    <property type="entry name" value="SIS domain"/>
    <property type="match status" value="1"/>
</dbReference>
<dbReference type="PROSITE" id="PS51464">
    <property type="entry name" value="SIS"/>
    <property type="match status" value="1"/>
</dbReference>
<dbReference type="InterPro" id="IPR047640">
    <property type="entry name" value="RpiR-like"/>
</dbReference>
<feature type="domain" description="SIS" evidence="5">
    <location>
        <begin position="126"/>
        <end position="267"/>
    </location>
</feature>
<keyword evidence="3" id="KW-0804">Transcription</keyword>
<dbReference type="Proteomes" id="UP001597199">
    <property type="component" value="Unassembled WGS sequence"/>
</dbReference>
<evidence type="ECO:0000259" key="4">
    <source>
        <dbReference type="PROSITE" id="PS51071"/>
    </source>
</evidence>
<evidence type="ECO:0000313" key="7">
    <source>
        <dbReference type="Proteomes" id="UP001597199"/>
    </source>
</evidence>
<dbReference type="PANTHER" id="PTHR30514">
    <property type="entry name" value="GLUCOKINASE"/>
    <property type="match status" value="1"/>
</dbReference>
<name>A0ABW4BFQ2_9LACO</name>
<dbReference type="SUPFAM" id="SSF46689">
    <property type="entry name" value="Homeodomain-like"/>
    <property type="match status" value="1"/>
</dbReference>
<evidence type="ECO:0000313" key="6">
    <source>
        <dbReference type="EMBL" id="MFD1398517.1"/>
    </source>
</evidence>
<dbReference type="EMBL" id="JBHTOA010000019">
    <property type="protein sequence ID" value="MFD1398517.1"/>
    <property type="molecule type" value="Genomic_DNA"/>
</dbReference>
<dbReference type="RefSeq" id="WP_204119590.1">
    <property type="nucleotide sequence ID" value="NZ_BOLV01000018.1"/>
</dbReference>
<dbReference type="InterPro" id="IPR001347">
    <property type="entry name" value="SIS_dom"/>
</dbReference>
<protein>
    <submittedName>
        <fullName evidence="6">MurR/RpiR family transcriptional regulator</fullName>
    </submittedName>
</protein>
<accession>A0ABW4BFQ2</accession>
<keyword evidence="7" id="KW-1185">Reference proteome</keyword>
<evidence type="ECO:0000256" key="1">
    <source>
        <dbReference type="ARBA" id="ARBA00023015"/>
    </source>
</evidence>
<dbReference type="InterPro" id="IPR036388">
    <property type="entry name" value="WH-like_DNA-bd_sf"/>
</dbReference>
<dbReference type="PANTHER" id="PTHR30514:SF1">
    <property type="entry name" value="HTH-TYPE TRANSCRIPTIONAL REGULATOR HEXR-RELATED"/>
    <property type="match status" value="1"/>
</dbReference>
<dbReference type="PROSITE" id="PS51071">
    <property type="entry name" value="HTH_RPIR"/>
    <property type="match status" value="1"/>
</dbReference>
<dbReference type="CDD" id="cd05013">
    <property type="entry name" value="SIS_RpiR"/>
    <property type="match status" value="1"/>
</dbReference>
<sequence length="281" mass="31162">MTNLITTLKNQSLLTRSEQAVAACILKDPAAVLDTSIYDLATRCHTSPATITRLCKKCSTSNFRDFKIELAQCCSQLASAGPHVNANVPFLPTDSDAEVARKIAKLSTETIEETAQAVVPAQLKQAVDLLLAARTIFGIAVSGNYIRLRDFQLKLLKINYTVNLLDLQAEQYYLAYHADEKDIALIISYSGRTAEVVNDAKLFRQNHTPIIAITADPESPLALYAQVVLTVPMSETAKMKVSDFSSQIAISYVLNTLYACLYNRHFERNYHERTSTPIAHF</sequence>
<proteinExistence type="predicted"/>
<dbReference type="InterPro" id="IPR035472">
    <property type="entry name" value="RpiR-like_SIS"/>
</dbReference>
<evidence type="ECO:0000259" key="5">
    <source>
        <dbReference type="PROSITE" id="PS51464"/>
    </source>
</evidence>
<reference evidence="7" key="1">
    <citation type="journal article" date="2019" name="Int. J. Syst. Evol. Microbiol.">
        <title>The Global Catalogue of Microorganisms (GCM) 10K type strain sequencing project: providing services to taxonomists for standard genome sequencing and annotation.</title>
        <authorList>
            <consortium name="The Broad Institute Genomics Platform"/>
            <consortium name="The Broad Institute Genome Sequencing Center for Infectious Disease"/>
            <person name="Wu L."/>
            <person name="Ma J."/>
        </authorList>
    </citation>
    <scope>NUCLEOTIDE SEQUENCE [LARGE SCALE GENOMIC DNA]</scope>
    <source>
        <strain evidence="7">CCM 9110</strain>
    </source>
</reference>
<evidence type="ECO:0000256" key="2">
    <source>
        <dbReference type="ARBA" id="ARBA00023125"/>
    </source>
</evidence>
<dbReference type="Pfam" id="PF01418">
    <property type="entry name" value="HTH_6"/>
    <property type="match status" value="1"/>
</dbReference>
<dbReference type="InterPro" id="IPR000281">
    <property type="entry name" value="HTH_RpiR"/>
</dbReference>
<evidence type="ECO:0000256" key="3">
    <source>
        <dbReference type="ARBA" id="ARBA00023163"/>
    </source>
</evidence>
<dbReference type="Gene3D" id="3.40.50.10490">
    <property type="entry name" value="Glucose-6-phosphate isomerase like protein, domain 1"/>
    <property type="match status" value="1"/>
</dbReference>
<dbReference type="InterPro" id="IPR046348">
    <property type="entry name" value="SIS_dom_sf"/>
</dbReference>
<feature type="domain" description="HTH rpiR-type" evidence="4">
    <location>
        <begin position="1"/>
        <end position="77"/>
    </location>
</feature>
<keyword evidence="2" id="KW-0238">DNA-binding</keyword>
<gene>
    <name evidence="6" type="ORF">ACFQ41_04275</name>
</gene>